<gene>
    <name evidence="8" type="primary">XRCC3</name>
</gene>
<evidence type="ECO:0000259" key="7">
    <source>
        <dbReference type="PROSITE" id="PS50162"/>
    </source>
</evidence>
<dbReference type="PROSITE" id="PS50162">
    <property type="entry name" value="RECA_2"/>
    <property type="match status" value="1"/>
</dbReference>
<dbReference type="PANTHER" id="PTHR46487">
    <property type="entry name" value="DNA REPAIR PROTEIN XRCC3"/>
    <property type="match status" value="1"/>
</dbReference>
<name>W8BGP1_CERCA</name>
<sequence length="320" mass="35275">MSANPITGGFNTFSGSKYNANQIRPPVQYAKPGPFTKSKLLQDCPEADIRVLKDAAAKVVAQPVSALLQLSLSANWSHITTGCVALDRCLRGGIVTRGITEICGASGVGKTQLLLQLSLTVQLPRELGGLGKAVAFICTEDTFPSKRLFQLAKVFEKRFPDQKINYMGNIYIEHVLEADDLLKCVGVRLAKLMESLRIGLIVIDSVAAIFRTYNNYIKRARDMRKLANYLLYYTNKYQCAVICVNQVATVSDAAKETPCLGLAWAHLGRTRLKLSKVPKEVKINEDLFTVRRFEIVYSPETPNEVAEFMITGGGVVDVPI</sequence>
<evidence type="ECO:0000256" key="4">
    <source>
        <dbReference type="ARBA" id="ARBA00022840"/>
    </source>
</evidence>
<proteinExistence type="evidence at transcript level"/>
<evidence type="ECO:0000313" key="8">
    <source>
        <dbReference type="EMBL" id="JAB97907.1"/>
    </source>
</evidence>
<evidence type="ECO:0000256" key="1">
    <source>
        <dbReference type="ARBA" id="ARBA00004123"/>
    </source>
</evidence>
<evidence type="ECO:0000256" key="6">
    <source>
        <dbReference type="ARBA" id="ARBA00023242"/>
    </source>
</evidence>
<evidence type="ECO:0000256" key="3">
    <source>
        <dbReference type="ARBA" id="ARBA00022763"/>
    </source>
</evidence>
<dbReference type="GO" id="GO:0000722">
    <property type="term" value="P:telomere maintenance via recombination"/>
    <property type="evidence" value="ECO:0007669"/>
    <property type="project" value="TreeGrafter"/>
</dbReference>
<dbReference type="GO" id="GO:0005524">
    <property type="term" value="F:ATP binding"/>
    <property type="evidence" value="ECO:0007669"/>
    <property type="project" value="UniProtKB-KW"/>
</dbReference>
<dbReference type="InterPro" id="IPR016467">
    <property type="entry name" value="DNA_recomb/repair_RecA-like"/>
</dbReference>
<keyword evidence="5" id="KW-0234">DNA repair</keyword>
<keyword evidence="6" id="KW-0539">Nucleus</keyword>
<dbReference type="InterPro" id="IPR047348">
    <property type="entry name" value="XRCC3-like_C"/>
</dbReference>
<dbReference type="OrthoDB" id="1861185at2759"/>
<evidence type="ECO:0000256" key="2">
    <source>
        <dbReference type="ARBA" id="ARBA00022741"/>
    </source>
</evidence>
<dbReference type="GO" id="GO:0045003">
    <property type="term" value="P:double-strand break repair via synthesis-dependent strand annealing"/>
    <property type="evidence" value="ECO:0007669"/>
    <property type="project" value="TreeGrafter"/>
</dbReference>
<keyword evidence="4" id="KW-0067">ATP-binding</keyword>
<organism evidence="8">
    <name type="scientific">Ceratitis capitata</name>
    <name type="common">Mediterranean fruit fly</name>
    <name type="synonym">Tephritis capitata</name>
    <dbReference type="NCBI Taxonomy" id="7213"/>
    <lineage>
        <taxon>Eukaryota</taxon>
        <taxon>Metazoa</taxon>
        <taxon>Ecdysozoa</taxon>
        <taxon>Arthropoda</taxon>
        <taxon>Hexapoda</taxon>
        <taxon>Insecta</taxon>
        <taxon>Pterygota</taxon>
        <taxon>Neoptera</taxon>
        <taxon>Endopterygota</taxon>
        <taxon>Diptera</taxon>
        <taxon>Brachycera</taxon>
        <taxon>Muscomorpha</taxon>
        <taxon>Tephritoidea</taxon>
        <taxon>Tephritidae</taxon>
        <taxon>Ceratitis</taxon>
        <taxon>Ceratitis</taxon>
    </lineage>
</organism>
<dbReference type="InterPro" id="IPR027417">
    <property type="entry name" value="P-loop_NTPase"/>
</dbReference>
<dbReference type="SUPFAM" id="SSF52540">
    <property type="entry name" value="P-loop containing nucleoside triphosphate hydrolases"/>
    <property type="match status" value="1"/>
</dbReference>
<keyword evidence="2" id="KW-0547">Nucleotide-binding</keyword>
<dbReference type="PIRSF" id="PIRSF005856">
    <property type="entry name" value="Rad51"/>
    <property type="match status" value="1"/>
</dbReference>
<dbReference type="Pfam" id="PF08423">
    <property type="entry name" value="Rad51"/>
    <property type="match status" value="1"/>
</dbReference>
<dbReference type="PANTHER" id="PTHR46487:SF1">
    <property type="entry name" value="DNA REPAIR PROTEIN XRCC3"/>
    <property type="match status" value="1"/>
</dbReference>
<dbReference type="CDD" id="cd19491">
    <property type="entry name" value="XRCC3"/>
    <property type="match status" value="1"/>
</dbReference>
<keyword evidence="3" id="KW-0227">DNA damage</keyword>
<evidence type="ECO:0000256" key="5">
    <source>
        <dbReference type="ARBA" id="ARBA00023204"/>
    </source>
</evidence>
<feature type="domain" description="RecA family profile 1" evidence="7">
    <location>
        <begin position="75"/>
        <end position="247"/>
    </location>
</feature>
<dbReference type="GO" id="GO:0000400">
    <property type="term" value="F:four-way junction DNA binding"/>
    <property type="evidence" value="ECO:0007669"/>
    <property type="project" value="TreeGrafter"/>
</dbReference>
<dbReference type="InterPro" id="IPR013632">
    <property type="entry name" value="Rad51_C"/>
</dbReference>
<dbReference type="AlphaFoldDB" id="W8BGP1"/>
<reference evidence="8" key="1">
    <citation type="submission" date="2013-07" db="EMBL/GenBank/DDBJ databases">
        <authorList>
            <person name="Geib S."/>
        </authorList>
    </citation>
    <scope>NUCLEOTIDE SEQUENCE</scope>
</reference>
<reference evidence="8" key="2">
    <citation type="journal article" date="2014" name="BMC Genomics">
        <title>A genomic perspective to assessing quality of mass-reared SIT flies used in Mediterranean fruit fly (Ceratitis capitata) eradication in California.</title>
        <authorList>
            <person name="Calla B."/>
            <person name="Hall B."/>
            <person name="Hou S."/>
            <person name="Geib S.M."/>
        </authorList>
    </citation>
    <scope>NUCLEOTIDE SEQUENCE</scope>
</reference>
<dbReference type="InterPro" id="IPR020588">
    <property type="entry name" value="RecA_ATP-bd"/>
</dbReference>
<dbReference type="GO" id="GO:0033065">
    <property type="term" value="C:Rad51C-XRCC3 complex"/>
    <property type="evidence" value="ECO:0007669"/>
    <property type="project" value="TreeGrafter"/>
</dbReference>
<comment type="subcellular location">
    <subcellularLocation>
        <location evidence="1">Nucleus</location>
    </subcellularLocation>
</comment>
<dbReference type="GO" id="GO:0140664">
    <property type="term" value="F:ATP-dependent DNA damage sensor activity"/>
    <property type="evidence" value="ECO:0007669"/>
    <property type="project" value="InterPro"/>
</dbReference>
<dbReference type="GO" id="GO:0090656">
    <property type="term" value="P:t-circle formation"/>
    <property type="evidence" value="ECO:0007669"/>
    <property type="project" value="TreeGrafter"/>
</dbReference>
<dbReference type="EMBL" id="GAMC01008648">
    <property type="protein sequence ID" value="JAB97907.1"/>
    <property type="molecule type" value="mRNA"/>
</dbReference>
<dbReference type="GO" id="GO:0071140">
    <property type="term" value="P:resolution of mitotic recombination intermediates"/>
    <property type="evidence" value="ECO:0007669"/>
    <property type="project" value="TreeGrafter"/>
</dbReference>
<accession>W8BGP1</accession>
<dbReference type="FunFam" id="3.40.50.300:FF:002736">
    <property type="entry name" value="Spindle B"/>
    <property type="match status" value="1"/>
</dbReference>
<dbReference type="Gene3D" id="3.40.50.300">
    <property type="entry name" value="P-loop containing nucleotide triphosphate hydrolases"/>
    <property type="match status" value="1"/>
</dbReference>
<protein>
    <submittedName>
        <fullName evidence="8">DNA repair protein XRCC3</fullName>
    </submittedName>
</protein>
<dbReference type="GO" id="GO:0005657">
    <property type="term" value="C:replication fork"/>
    <property type="evidence" value="ECO:0007669"/>
    <property type="project" value="TreeGrafter"/>
</dbReference>